<evidence type="ECO:0000256" key="4">
    <source>
        <dbReference type="ARBA" id="ARBA00023306"/>
    </source>
</evidence>
<sequence length="212" mass="24792">MESRIRELESSLGALENDLDHVQRRESEAKLSAEKAISEIKRWNEEVEEWKSKSEECEKDMQEWKKRASTATTSISKLNRQINSKETQIEQLITRKQEIVEKCELDQISLPIISDPMETETSTPGPVFDFTQLSRAYVQDKRPSEREKLEIEFKQKIDSLISEIEKTAPNLKALDQYEALKVKERAVTEEFEAARKEEKEKADLFNSVKQRR</sequence>
<dbReference type="Gene3D" id="1.20.5.340">
    <property type="match status" value="1"/>
</dbReference>
<dbReference type="GO" id="GO:0008278">
    <property type="term" value="C:cohesin complex"/>
    <property type="evidence" value="ECO:0007669"/>
    <property type="project" value="TreeGrafter"/>
</dbReference>
<dbReference type="OrthoDB" id="5575062at2759"/>
<evidence type="ECO:0000256" key="6">
    <source>
        <dbReference type="SAM" id="MobiDB-lite"/>
    </source>
</evidence>
<keyword evidence="3" id="KW-0539">Nucleus</keyword>
<protein>
    <submittedName>
        <fullName evidence="7">Uncharacterized protein</fullName>
    </submittedName>
</protein>
<dbReference type="eggNOG" id="KOG0018">
    <property type="taxonomic scope" value="Eukaryota"/>
</dbReference>
<name>W9SP20_9ROSA</name>
<evidence type="ECO:0000256" key="2">
    <source>
        <dbReference type="ARBA" id="ARBA00022776"/>
    </source>
</evidence>
<dbReference type="GO" id="GO:0007062">
    <property type="term" value="P:sister chromatid cohesion"/>
    <property type="evidence" value="ECO:0007669"/>
    <property type="project" value="TreeGrafter"/>
</dbReference>
<dbReference type="KEGG" id="mnt:21383973"/>
<keyword evidence="2" id="KW-0498">Mitosis</keyword>
<keyword evidence="5" id="KW-0175">Coiled coil</keyword>
<keyword evidence="8" id="KW-1185">Reference proteome</keyword>
<dbReference type="EMBL" id="KE621402">
    <property type="protein sequence ID" value="EXC40001.1"/>
    <property type="molecule type" value="Genomic_DNA"/>
</dbReference>
<evidence type="ECO:0000313" key="7">
    <source>
        <dbReference type="EMBL" id="EXC40001.1"/>
    </source>
</evidence>
<organism evidence="7 8">
    <name type="scientific">Morus notabilis</name>
    <dbReference type="NCBI Taxonomy" id="981085"/>
    <lineage>
        <taxon>Eukaryota</taxon>
        <taxon>Viridiplantae</taxon>
        <taxon>Streptophyta</taxon>
        <taxon>Embryophyta</taxon>
        <taxon>Tracheophyta</taxon>
        <taxon>Spermatophyta</taxon>
        <taxon>Magnoliopsida</taxon>
        <taxon>eudicotyledons</taxon>
        <taxon>Gunneridae</taxon>
        <taxon>Pentapetalae</taxon>
        <taxon>rosids</taxon>
        <taxon>fabids</taxon>
        <taxon>Rosales</taxon>
        <taxon>Moraceae</taxon>
        <taxon>Moreae</taxon>
        <taxon>Morus</taxon>
    </lineage>
</organism>
<dbReference type="PANTHER" id="PTHR18937:SF12">
    <property type="entry name" value="STRUCTURAL MAINTENANCE OF CHROMOSOMES PROTEIN"/>
    <property type="match status" value="1"/>
</dbReference>
<reference evidence="8" key="1">
    <citation type="submission" date="2013-01" db="EMBL/GenBank/DDBJ databases">
        <title>Draft Genome Sequence of a Mulberry Tree, Morus notabilis C.K. Schneid.</title>
        <authorList>
            <person name="He N."/>
            <person name="Zhao S."/>
        </authorList>
    </citation>
    <scope>NUCLEOTIDE SEQUENCE</scope>
</reference>
<dbReference type="GO" id="GO:0005634">
    <property type="term" value="C:nucleus"/>
    <property type="evidence" value="ECO:0007669"/>
    <property type="project" value="TreeGrafter"/>
</dbReference>
<dbReference type="AlphaFoldDB" id="W9SP20"/>
<evidence type="ECO:0000313" key="8">
    <source>
        <dbReference type="Proteomes" id="UP000030645"/>
    </source>
</evidence>
<accession>W9SP20</accession>
<dbReference type="GO" id="GO:0051301">
    <property type="term" value="P:cell division"/>
    <property type="evidence" value="ECO:0007669"/>
    <property type="project" value="UniProtKB-KW"/>
</dbReference>
<dbReference type="STRING" id="981085.W9SP20"/>
<evidence type="ECO:0000256" key="3">
    <source>
        <dbReference type="ARBA" id="ARBA00023242"/>
    </source>
</evidence>
<keyword evidence="1" id="KW-0132">Cell division</keyword>
<proteinExistence type="predicted"/>
<dbReference type="PANTHER" id="PTHR18937">
    <property type="entry name" value="STRUCTURAL MAINTENANCE OF CHROMOSOMES SMC FAMILY MEMBER"/>
    <property type="match status" value="1"/>
</dbReference>
<feature type="region of interest" description="Disordered" evidence="6">
    <location>
        <begin position="192"/>
        <end position="212"/>
    </location>
</feature>
<feature type="compositionally biased region" description="Basic and acidic residues" evidence="6">
    <location>
        <begin position="192"/>
        <end position="203"/>
    </location>
</feature>
<evidence type="ECO:0000256" key="1">
    <source>
        <dbReference type="ARBA" id="ARBA00022618"/>
    </source>
</evidence>
<dbReference type="GO" id="GO:0003677">
    <property type="term" value="F:DNA binding"/>
    <property type="evidence" value="ECO:0007669"/>
    <property type="project" value="TreeGrafter"/>
</dbReference>
<dbReference type="Proteomes" id="UP000030645">
    <property type="component" value="Unassembled WGS sequence"/>
</dbReference>
<feature type="coiled-coil region" evidence="5">
    <location>
        <begin position="5"/>
        <end position="102"/>
    </location>
</feature>
<evidence type="ECO:0000256" key="5">
    <source>
        <dbReference type="SAM" id="Coils"/>
    </source>
</evidence>
<keyword evidence="4" id="KW-0131">Cell cycle</keyword>
<gene>
    <name evidence="7" type="ORF">L484_000334</name>
</gene>